<evidence type="ECO:0000256" key="2">
    <source>
        <dbReference type="ARBA" id="ARBA00022573"/>
    </source>
</evidence>
<dbReference type="SUPFAM" id="SSF52540">
    <property type="entry name" value="P-loop containing nucleoside triphosphate hydrolases"/>
    <property type="match status" value="1"/>
</dbReference>
<proteinExistence type="inferred from homology"/>
<name>K6X6G2_9MICO</name>
<dbReference type="Gene3D" id="3.40.50.880">
    <property type="match status" value="1"/>
</dbReference>
<dbReference type="InterPro" id="IPR002586">
    <property type="entry name" value="CobQ/CobB/MinD/ParA_Nub-bd_dom"/>
</dbReference>
<dbReference type="AlphaFoldDB" id="K6X6G2"/>
<evidence type="ECO:0000313" key="8">
    <source>
        <dbReference type="Proteomes" id="UP000008366"/>
    </source>
</evidence>
<evidence type="ECO:0000256" key="4">
    <source>
        <dbReference type="HAMAP-Rule" id="MF_00028"/>
    </source>
</evidence>
<feature type="domain" description="CobQ/CobB/MinD/ParA nucleotide binding" evidence="5">
    <location>
        <begin position="16"/>
        <end position="241"/>
    </location>
</feature>
<evidence type="ECO:0000313" key="7">
    <source>
        <dbReference type="EMBL" id="GAB94384.1"/>
    </source>
</evidence>
<accession>K6X6G2</accession>
<dbReference type="PROSITE" id="PS51273">
    <property type="entry name" value="GATASE_TYPE_1"/>
    <property type="match status" value="1"/>
</dbReference>
<dbReference type="GO" id="GO:0015420">
    <property type="term" value="F:ABC-type vitamin B12 transporter activity"/>
    <property type="evidence" value="ECO:0007669"/>
    <property type="project" value="UniProtKB-UniRule"/>
</dbReference>
<dbReference type="InterPro" id="IPR033949">
    <property type="entry name" value="CobQ_GATase1"/>
</dbReference>
<dbReference type="PANTHER" id="PTHR21343:SF1">
    <property type="entry name" value="COBYRIC ACID SYNTHASE"/>
    <property type="match status" value="1"/>
</dbReference>
<dbReference type="GO" id="GO:0003824">
    <property type="term" value="F:catalytic activity"/>
    <property type="evidence" value="ECO:0007669"/>
    <property type="project" value="InterPro"/>
</dbReference>
<feature type="active site" description="Nucleophile" evidence="4">
    <location>
        <position position="358"/>
    </location>
</feature>
<dbReference type="InterPro" id="IPR047045">
    <property type="entry name" value="CobQ_N"/>
</dbReference>
<dbReference type="HAMAP" id="MF_00028">
    <property type="entry name" value="CobQ"/>
    <property type="match status" value="1"/>
</dbReference>
<evidence type="ECO:0000256" key="3">
    <source>
        <dbReference type="ARBA" id="ARBA00022962"/>
    </source>
</evidence>
<dbReference type="Proteomes" id="UP000008366">
    <property type="component" value="Unassembled WGS sequence"/>
</dbReference>
<comment type="caution">
    <text evidence="7">The sequence shown here is derived from an EMBL/GenBank/DDBJ whole genome shotgun (WGS) entry which is preliminary data.</text>
</comment>
<feature type="domain" description="CobB/CobQ-like glutamine amidotransferase" evidence="6">
    <location>
        <begin position="279"/>
        <end position="461"/>
    </location>
</feature>
<comment type="pathway">
    <text evidence="1 4">Cofactor biosynthesis; adenosylcobalamin biosynthesis.</text>
</comment>
<comment type="function">
    <text evidence="4">Catalyzes amidations at positions B, D, E, and G on adenosylcobyrinic A,C-diamide. NH(2) groups are provided by glutamine, and one molecule of ATP is hydrogenolyzed for each amidation.</text>
</comment>
<keyword evidence="8" id="KW-1185">Reference proteome</keyword>
<protein>
    <recommendedName>
        <fullName evidence="4">Cobyric acid synthase</fullName>
    </recommendedName>
</protein>
<gene>
    <name evidence="4 7" type="primary">cobQ</name>
    <name evidence="7" type="ORF">KILIM_005_00020</name>
</gene>
<evidence type="ECO:0000259" key="6">
    <source>
        <dbReference type="Pfam" id="PF07685"/>
    </source>
</evidence>
<organism evidence="7 8">
    <name type="scientific">Kineosphaera limosa NBRC 100340</name>
    <dbReference type="NCBI Taxonomy" id="1184609"/>
    <lineage>
        <taxon>Bacteria</taxon>
        <taxon>Bacillati</taxon>
        <taxon>Actinomycetota</taxon>
        <taxon>Actinomycetes</taxon>
        <taxon>Micrococcales</taxon>
        <taxon>Dermatophilaceae</taxon>
        <taxon>Kineosphaera</taxon>
    </lineage>
</organism>
<dbReference type="Gene3D" id="3.40.50.300">
    <property type="entry name" value="P-loop containing nucleotide triphosphate hydrolases"/>
    <property type="match status" value="1"/>
</dbReference>
<dbReference type="InterPro" id="IPR011698">
    <property type="entry name" value="GATase_3"/>
</dbReference>
<dbReference type="CDD" id="cd01750">
    <property type="entry name" value="GATase1_CobQ"/>
    <property type="match status" value="1"/>
</dbReference>
<dbReference type="Pfam" id="PF01656">
    <property type="entry name" value="CbiA"/>
    <property type="match status" value="1"/>
</dbReference>
<dbReference type="CDD" id="cd05389">
    <property type="entry name" value="CobQ_N"/>
    <property type="match status" value="1"/>
</dbReference>
<keyword evidence="2 4" id="KW-0169">Cobalamin biosynthesis</keyword>
<dbReference type="PANTHER" id="PTHR21343">
    <property type="entry name" value="DETHIOBIOTIN SYNTHETASE"/>
    <property type="match status" value="1"/>
</dbReference>
<sequence length="516" mass="55034">MADPTVPVREGARGLLIGGTTSDAGKSLLTAGVCRWLRRMGIDVAPFKAQNMSNNSMVCPDGTEIGRAQWVQALACGLVPSAELNPVLLKPGTDRRSHVILSGRPAGELRAREWATGRKELAREAFAAFERLAAKHEVVVAEGAGSIAEVNLREGDYTNLGLARAVGLPVVVVGDIDRGGVLAAMYGSWALLDDADRGHLKGWIVNKFRGDVDLLRPGLEVVESRTGLPVFGVMPYLRDVWLDGEDALTLGAWQARGAGAASATEGEASGPGEGASALRVAVVAFPRLSNATDIDALAAEPGVPVDLVDRPEHLAGADLIVLPGSRATLSDLGWLRERGLAEAVTAAAGRGVPVLGVCGGYQMLAERIVDKAAVESRTPTQAPGLGLLPIEVVFEADKHTRVVTGEWRGHPVESYEIHHGVVHRSHTEVGNSGSEIVPFLDGWQRDTVFGTTWHGAFENDAFRRAYLTEIANRTGRSWTATSAPGFRAQREQMLERLADAVAEHLDTDALLRLLRL</sequence>
<evidence type="ECO:0000256" key="1">
    <source>
        <dbReference type="ARBA" id="ARBA00004953"/>
    </source>
</evidence>
<dbReference type="EMBL" id="BAHD01000005">
    <property type="protein sequence ID" value="GAB94384.1"/>
    <property type="molecule type" value="Genomic_DNA"/>
</dbReference>
<dbReference type="InterPro" id="IPR004459">
    <property type="entry name" value="CobQ_synth"/>
</dbReference>
<dbReference type="PROSITE" id="PS51274">
    <property type="entry name" value="GATASE_COBBQ"/>
    <property type="match status" value="1"/>
</dbReference>
<dbReference type="NCBIfam" id="TIGR00313">
    <property type="entry name" value="cobQ"/>
    <property type="match status" value="1"/>
</dbReference>
<dbReference type="InterPro" id="IPR029062">
    <property type="entry name" value="Class_I_gatase-like"/>
</dbReference>
<comment type="similarity">
    <text evidence="4">Belongs to the CobB/CobQ family. CobQ subfamily.</text>
</comment>
<dbReference type="eggNOG" id="COG1492">
    <property type="taxonomic scope" value="Bacteria"/>
</dbReference>
<dbReference type="STRING" id="1184609.KILIM_005_00020"/>
<dbReference type="Pfam" id="PF07685">
    <property type="entry name" value="GATase_3"/>
    <property type="match status" value="1"/>
</dbReference>
<reference evidence="7 8" key="1">
    <citation type="submission" date="2012-08" db="EMBL/GenBank/DDBJ databases">
        <title>Whole genome shotgun sequence of Kineosphaera limosa NBRC 100340.</title>
        <authorList>
            <person name="Yoshida I."/>
            <person name="Isaki S."/>
            <person name="Hosoyama A."/>
            <person name="Tsuchikane K."/>
            <person name="Katsumata H."/>
            <person name="Ando Y."/>
            <person name="Ohji S."/>
            <person name="Hamada M."/>
            <person name="Tamura T."/>
            <person name="Yamazoe A."/>
            <person name="Yamazaki S."/>
            <person name="Fujita N."/>
        </authorList>
    </citation>
    <scope>NUCLEOTIDE SEQUENCE [LARGE SCALE GENOMIC DNA]</scope>
    <source>
        <strain evidence="7 8">NBRC 100340</strain>
    </source>
</reference>
<feature type="active site" evidence="4">
    <location>
        <position position="454"/>
    </location>
</feature>
<dbReference type="GO" id="GO:0009236">
    <property type="term" value="P:cobalamin biosynthetic process"/>
    <property type="evidence" value="ECO:0007669"/>
    <property type="project" value="UniProtKB-UniRule"/>
</dbReference>
<keyword evidence="3 4" id="KW-0315">Glutamine amidotransferase</keyword>
<dbReference type="UniPathway" id="UPA00148"/>
<dbReference type="SUPFAM" id="SSF52317">
    <property type="entry name" value="Class I glutamine amidotransferase-like"/>
    <property type="match status" value="1"/>
</dbReference>
<dbReference type="NCBIfam" id="NF001989">
    <property type="entry name" value="PRK00784.1"/>
    <property type="match status" value="1"/>
</dbReference>
<evidence type="ECO:0000259" key="5">
    <source>
        <dbReference type="Pfam" id="PF01656"/>
    </source>
</evidence>
<dbReference type="InterPro" id="IPR027417">
    <property type="entry name" value="P-loop_NTPase"/>
</dbReference>